<reference evidence="7" key="1">
    <citation type="journal article" date="2020" name="Nat. Ecol. Evol.">
        <title>Deeply conserved synteny resolves early events in vertebrate evolution.</title>
        <authorList>
            <person name="Simakov O."/>
            <person name="Marletaz F."/>
            <person name="Yue J.X."/>
            <person name="O'Connell B."/>
            <person name="Jenkins J."/>
            <person name="Brandt A."/>
            <person name="Calef R."/>
            <person name="Tung C.H."/>
            <person name="Huang T.K."/>
            <person name="Schmutz J."/>
            <person name="Satoh N."/>
            <person name="Yu J.K."/>
            <person name="Putnam N.H."/>
            <person name="Green R.E."/>
            <person name="Rokhsar D.S."/>
        </authorList>
    </citation>
    <scope>NUCLEOTIDE SEQUENCE [LARGE SCALE GENOMIC DNA]</scope>
    <source>
        <strain evidence="7">S238N-H82</strain>
    </source>
</reference>
<evidence type="ECO:0000256" key="3">
    <source>
        <dbReference type="ARBA" id="ARBA00022853"/>
    </source>
</evidence>
<dbReference type="GO" id="GO:0006357">
    <property type="term" value="P:regulation of transcription by RNA polymerase II"/>
    <property type="evidence" value="ECO:0000318"/>
    <property type="project" value="GO_Central"/>
</dbReference>
<feature type="region of interest" description="Disordered" evidence="5">
    <location>
        <begin position="472"/>
        <end position="827"/>
    </location>
</feature>
<dbReference type="GO" id="GO:0071565">
    <property type="term" value="C:nBAF complex"/>
    <property type="evidence" value="ECO:0000318"/>
    <property type="project" value="GO_Central"/>
</dbReference>
<feature type="compositionally biased region" description="Basic and acidic residues" evidence="5">
    <location>
        <begin position="1761"/>
        <end position="1787"/>
    </location>
</feature>
<feature type="compositionally biased region" description="Basic and acidic residues" evidence="5">
    <location>
        <begin position="1550"/>
        <end position="1562"/>
    </location>
</feature>
<feature type="compositionally biased region" description="Low complexity" evidence="5">
    <location>
        <begin position="894"/>
        <end position="916"/>
    </location>
</feature>
<dbReference type="GO" id="GO:0005654">
    <property type="term" value="C:nucleoplasm"/>
    <property type="evidence" value="ECO:0000318"/>
    <property type="project" value="GO_Central"/>
</dbReference>
<dbReference type="RefSeq" id="XP_035686313.1">
    <property type="nucleotide sequence ID" value="XM_035830420.1"/>
</dbReference>
<dbReference type="GO" id="GO:0006338">
    <property type="term" value="P:chromatin remodeling"/>
    <property type="evidence" value="ECO:0007669"/>
    <property type="project" value="InterPro"/>
</dbReference>
<feature type="compositionally biased region" description="Pro residues" evidence="5">
    <location>
        <begin position="963"/>
        <end position="972"/>
    </location>
</feature>
<dbReference type="InterPro" id="IPR021906">
    <property type="entry name" value="BAF250/Osa"/>
</dbReference>
<dbReference type="CDD" id="cd16865">
    <property type="entry name" value="ARID_ARID1A-like"/>
    <property type="match status" value="1"/>
</dbReference>
<proteinExistence type="predicted"/>
<feature type="compositionally biased region" description="Polar residues" evidence="5">
    <location>
        <begin position="385"/>
        <end position="399"/>
    </location>
</feature>
<feature type="domain" description="ARID" evidence="6">
    <location>
        <begin position="1053"/>
        <end position="1144"/>
    </location>
</feature>
<feature type="compositionally biased region" description="Basic and acidic residues" evidence="5">
    <location>
        <begin position="1447"/>
        <end position="1457"/>
    </location>
</feature>
<feature type="compositionally biased region" description="Low complexity" evidence="5">
    <location>
        <begin position="1391"/>
        <end position="1428"/>
    </location>
</feature>
<feature type="region of interest" description="Disordered" evidence="5">
    <location>
        <begin position="1304"/>
        <end position="1617"/>
    </location>
</feature>
<dbReference type="InterPro" id="IPR001606">
    <property type="entry name" value="ARID_dom"/>
</dbReference>
<dbReference type="InterPro" id="IPR016024">
    <property type="entry name" value="ARM-type_fold"/>
</dbReference>
<dbReference type="SMART" id="SM01014">
    <property type="entry name" value="ARID"/>
    <property type="match status" value="1"/>
</dbReference>
<dbReference type="GO" id="GO:0003677">
    <property type="term" value="F:DNA binding"/>
    <property type="evidence" value="ECO:0007669"/>
    <property type="project" value="InterPro"/>
</dbReference>
<keyword evidence="7" id="KW-1185">Reference proteome</keyword>
<evidence type="ECO:0000313" key="8">
    <source>
        <dbReference type="RefSeq" id="XP_035686313.1"/>
    </source>
</evidence>
<feature type="compositionally biased region" description="Low complexity" evidence="5">
    <location>
        <begin position="940"/>
        <end position="962"/>
    </location>
</feature>
<keyword evidence="2" id="KW-0597">Phosphoprotein</keyword>
<dbReference type="Pfam" id="PF12031">
    <property type="entry name" value="BAF250_C"/>
    <property type="match status" value="1"/>
</dbReference>
<dbReference type="SUPFAM" id="SSF46774">
    <property type="entry name" value="ARID-like"/>
    <property type="match status" value="1"/>
</dbReference>
<feature type="compositionally biased region" description="Low complexity" evidence="5">
    <location>
        <begin position="560"/>
        <end position="582"/>
    </location>
</feature>
<reference evidence="8" key="2">
    <citation type="submission" date="2025-08" db="UniProtKB">
        <authorList>
            <consortium name="RefSeq"/>
        </authorList>
    </citation>
    <scope>IDENTIFICATION</scope>
    <source>
        <strain evidence="8">S238N-H82</strain>
        <tissue evidence="8">Testes</tissue>
    </source>
</reference>
<feature type="compositionally biased region" description="Basic and acidic residues" evidence="5">
    <location>
        <begin position="925"/>
        <end position="939"/>
    </location>
</feature>
<feature type="region of interest" description="Disordered" evidence="5">
    <location>
        <begin position="1874"/>
        <end position="1907"/>
    </location>
</feature>
<dbReference type="PANTHER" id="PTHR12656">
    <property type="entry name" value="BRG-1 ASSOCIATED FACTOR 250 BAF250"/>
    <property type="match status" value="1"/>
</dbReference>
<feature type="region of interest" description="Disordered" evidence="5">
    <location>
        <begin position="850"/>
        <end position="1043"/>
    </location>
</feature>
<dbReference type="GeneID" id="118422709"/>
<feature type="compositionally biased region" description="Low complexity" evidence="5">
    <location>
        <begin position="696"/>
        <end position="717"/>
    </location>
</feature>
<keyword evidence="4" id="KW-0539">Nucleus</keyword>
<feature type="compositionally biased region" description="Polar residues" evidence="5">
    <location>
        <begin position="294"/>
        <end position="307"/>
    </location>
</feature>
<evidence type="ECO:0000313" key="7">
    <source>
        <dbReference type="Proteomes" id="UP000001554"/>
    </source>
</evidence>
<dbReference type="SMART" id="SM00501">
    <property type="entry name" value="BRIGHT"/>
    <property type="match status" value="1"/>
</dbReference>
<feature type="region of interest" description="Disordered" evidence="5">
    <location>
        <begin position="1"/>
        <end position="449"/>
    </location>
</feature>
<evidence type="ECO:0000256" key="2">
    <source>
        <dbReference type="ARBA" id="ARBA00022553"/>
    </source>
</evidence>
<accession>A0A9J7LPW1</accession>
<evidence type="ECO:0000259" key="6">
    <source>
        <dbReference type="PROSITE" id="PS51011"/>
    </source>
</evidence>
<gene>
    <name evidence="8" type="primary">LOC118422709</name>
</gene>
<organism evidence="7 8">
    <name type="scientific">Branchiostoma floridae</name>
    <name type="common">Florida lancelet</name>
    <name type="synonym">Amphioxus</name>
    <dbReference type="NCBI Taxonomy" id="7739"/>
    <lineage>
        <taxon>Eukaryota</taxon>
        <taxon>Metazoa</taxon>
        <taxon>Chordata</taxon>
        <taxon>Cephalochordata</taxon>
        <taxon>Leptocardii</taxon>
        <taxon>Amphioxiformes</taxon>
        <taxon>Branchiostomatidae</taxon>
        <taxon>Branchiostoma</taxon>
    </lineage>
</organism>
<evidence type="ECO:0000256" key="1">
    <source>
        <dbReference type="ARBA" id="ARBA00004123"/>
    </source>
</evidence>
<protein>
    <submittedName>
        <fullName evidence="8">AT-rich interactive domain-containing protein 1B-like isoform X1</fullName>
    </submittedName>
</protein>
<feature type="compositionally biased region" description="Low complexity" evidence="5">
    <location>
        <begin position="161"/>
        <end position="173"/>
    </location>
</feature>
<feature type="compositionally biased region" description="Low complexity" evidence="5">
    <location>
        <begin position="400"/>
        <end position="448"/>
    </location>
</feature>
<dbReference type="SUPFAM" id="SSF48371">
    <property type="entry name" value="ARM repeat"/>
    <property type="match status" value="1"/>
</dbReference>
<dbReference type="Proteomes" id="UP000001554">
    <property type="component" value="Chromosome 9"/>
</dbReference>
<feature type="compositionally biased region" description="Polar residues" evidence="5">
    <location>
        <begin position="718"/>
        <end position="737"/>
    </location>
</feature>
<dbReference type="KEGG" id="bfo:118422709"/>
<name>A0A9J7LPW1_BRAFL</name>
<feature type="compositionally biased region" description="Low complexity" evidence="5">
    <location>
        <begin position="61"/>
        <end position="79"/>
    </location>
</feature>
<feature type="compositionally biased region" description="Low complexity" evidence="5">
    <location>
        <begin position="1585"/>
        <end position="1602"/>
    </location>
</feature>
<dbReference type="Gene3D" id="1.25.10.10">
    <property type="entry name" value="Leucine-rich Repeat Variant"/>
    <property type="match status" value="1"/>
</dbReference>
<dbReference type="GO" id="GO:0035060">
    <property type="term" value="C:brahma complex"/>
    <property type="evidence" value="ECO:0007669"/>
    <property type="project" value="InterPro"/>
</dbReference>
<keyword evidence="3" id="KW-0156">Chromatin regulator</keyword>
<feature type="region of interest" description="Disordered" evidence="5">
    <location>
        <begin position="1761"/>
        <end position="1807"/>
    </location>
</feature>
<dbReference type="OrthoDB" id="8709537at2759"/>
<comment type="subcellular location">
    <subcellularLocation>
        <location evidence="1">Nucleus</location>
    </subcellularLocation>
</comment>
<feature type="compositionally biased region" description="Polar residues" evidence="5">
    <location>
        <begin position="209"/>
        <end position="270"/>
    </location>
</feature>
<sequence length="2289" mass="248026">MAAQVAANVHCDGNDIGQSTEVAANSVDHVPDGNGDAPHGPDGVAPDGGPPSGKLKSPNEQSSAADSNSAAAAQHNAQDGGTGNSGSMNNDDSGVDIDPSRQGSYPHPGPGGPNQVDAAPSGPPGHPGPMSGNMPGYSNNFRGGYNSADPQQHGGPGAGNGPYNPGSNPGMGPQNHQYNQYGNYDGMSGMSGPRQGPYPPASKPMNMPVSRTSLSSAGAQMMPNYNTGPQQQHRFMSGPSTSQHSGPTPTLNQLLQSPSPATSRYGNSYPPSAAGGDYNMGKGPDGGNMMGSGQYPNQTWGSQQRTHPGQGAMGPAPPPNQTIGRTQGPMHEMNPQMGQKRPQPYGAPYANANPYSQQQGYGGQPYGQGSPPRYPGPPQGRMASMQGQPPQYGRQQMPPQYNQSGQQGMGGYNQQQQPPYYPQQQGQMGYQQQGGYPQGQQMPSQMQQLLTEKSDIATLLKNKLLGDKGDLSALMQNKGFPGVRSPPTVVPKPVPAPDEGVLASQLARPPSLPDLSGAIDDLPTGNEGTQNNSTPQLNNQNDKYNQPPEAQLSPHPGVTSPHPGVASPHPAVASPHPHPGVAGLRPSPSPVGSPGHLSAQSRSPMSPASGPGTSQMPPPTSQSDSMPHNQMNQSPMGPQERGGYHQQMPPPGMQGGHQMGSPMSPYGPQQGKAQMSPMSPRPAGQMHPGMGGGGHQMPPYQQGGPPSQGYGQYPQSSNYSRSQGMQGYGNMPNSSGYNPGMGMQTPHMQGSSSGGSGMHGPGPQYNMGMNRVPPASMGNSGSFAGGGYGMPPQGGSSVPTTGSSQAPPINSFGQHSPGMNSSPAYKAQQATATSMSAAQIAAQAAVMAAANTAGRATATHSSFPQQQQQQKQGYMPPPQPQQLRSPATTAVTQSITTPVTSASVVTTSASNDTSAAKPATPSEQTPKDEGQSKTEEQQDKQQQQQGDKQQQQQQQQAPAPADQQPPHPPPPPVKRDNSSQPPTPSSTNIPVASPVPASPGGASMSSFPDDMENNSNFSSPGWPKTPSSPRNNQSQSPMPPEQMLKMYDSFGEDMERKVFLDTLVAFWEERGFPSNKAPSISNKLVDLYRLYFLIKEKGGFVEASKNKQWRDVCQAINIGSSTSAASSLRKNYIKYLLPFECKHDRGDVNPQVLVAATDNSKKSSSMAAEARRLAASPGMAGMPMMDRPPSQQHPMMNSMMEGHHDGNMLPPDQQMVPPTSGPNMMPPGSMGNAGMMPPGSQNSISVRDPFADDYQKPSMPQQNSMNPNMPPYMNQNDPMNRGGMNMPEQYRNAPYQNDPYAMNRRPPVQGNDPFAARRGGMVNDSYGQPRMGQNMPQYPGYGPQFERERFEQQNQTPNMPDQPPAPSHPNMIPPHGQTPQEPGMYPPRYGQQPSQQPMQRQPPHDGYTPPYQGPPQGQNPYPQQQGMYHQGYPQKRPANDMYVPPPKRPEFMNKEDPYGMGYSGQRQPHFSQPGFGTPERPMPGQHGYPQQFREGPMSGPMAPHTPQHMMGPNSHSMGDRPSHGPWPNRSESGFPYPGGQAPPGPHHGMNQREDFFDQRQVRDPSQPHWPPMSRHQPGSHPFPQSSSAMSHHMPSSFSAAHHPPLPPHTTGPGSPSLLARQLQSRMSPHRDKAFLSQRLSSSKMPPVPGMGAMQQRREMQFPPDSVEATHPILVKRKRLTSRDLGPVEAWRIMMALKSGLLAEATWALDTLNILLFDDNTVTYFNLQHLPGMIETLMEHFRRCLISIFGILQEYEVGDDKQICPLPPEEKKKRDKLKALEKKEKEDKKDEEELDMGPNNLKRASSAPVVSPFDRKPIKVVKKVEEVLTNPRARDWDLKQEFESGKLHWEIGGGDDTSHIIAFFDSKGSILRRWHRSDSLEDEDSRDSCGEAKENEDENDNKIKQEKVAGTQPRVTAMLDDMLTVKSEGITINAKTSENGDDSEEANILAKKRKKVKVLEDEPRSRDEFPLNLLTSQQDQLARRCICISNIFRSLSFIPGNDLEMSKHPGLLLALGKLLLLHHNHPERSQAVRTYEKDESEIDAVPYKREEWWWDCLELLRENVLVILANIAGNMDLSIYPESISLPILDGLLHWTVCPAACAVDPFATVSEKSQLSPQRLALEALAKLSILDNNVDLIQATPPFSRLEKLNGHLVRWLGDKKQAVMREFSVVLLSNLAQGDTITCRAIACQAGSVSALIGFLEDAEATASAIAQNPRMMQMSHNQEIGTSPDMMRRAAVTLVCLTKVPENRALFVQHESRVLTLSMSHVFDQQILGHLSETLFYLSKES</sequence>
<feature type="compositionally biased region" description="Low complexity" evidence="5">
    <location>
        <begin position="1027"/>
        <end position="1036"/>
    </location>
</feature>
<feature type="compositionally biased region" description="Polar residues" evidence="5">
    <location>
        <begin position="883"/>
        <end position="893"/>
    </location>
</feature>
<dbReference type="GO" id="GO:0016514">
    <property type="term" value="C:SWI/SNF complex"/>
    <property type="evidence" value="ECO:0000318"/>
    <property type="project" value="GO_Central"/>
</dbReference>
<dbReference type="PANTHER" id="PTHR12656:SF5">
    <property type="entry name" value="TRITHORAX GROUP PROTEIN OSA"/>
    <property type="match status" value="1"/>
</dbReference>
<dbReference type="Gene3D" id="1.10.150.60">
    <property type="entry name" value="ARID DNA-binding domain"/>
    <property type="match status" value="1"/>
</dbReference>
<evidence type="ECO:0000256" key="4">
    <source>
        <dbReference type="ARBA" id="ARBA00023242"/>
    </source>
</evidence>
<dbReference type="InterPro" id="IPR011989">
    <property type="entry name" value="ARM-like"/>
</dbReference>
<feature type="compositionally biased region" description="Polar residues" evidence="5">
    <location>
        <begin position="526"/>
        <end position="544"/>
    </location>
</feature>
<dbReference type="OMA" id="CRPIDMD"/>
<dbReference type="Pfam" id="PF01388">
    <property type="entry name" value="ARID"/>
    <property type="match status" value="1"/>
</dbReference>
<feature type="compositionally biased region" description="Polar residues" evidence="5">
    <location>
        <begin position="598"/>
        <end position="636"/>
    </location>
</feature>
<evidence type="ECO:0000256" key="5">
    <source>
        <dbReference type="SAM" id="MobiDB-lite"/>
    </source>
</evidence>
<feature type="compositionally biased region" description="Low complexity" evidence="5">
    <location>
        <begin position="35"/>
        <end position="47"/>
    </location>
</feature>
<dbReference type="GO" id="GO:0045893">
    <property type="term" value="P:positive regulation of DNA-templated transcription"/>
    <property type="evidence" value="ECO:0000318"/>
    <property type="project" value="GO_Central"/>
</dbReference>
<dbReference type="InterPro" id="IPR036431">
    <property type="entry name" value="ARID_dom_sf"/>
</dbReference>
<dbReference type="InterPro" id="IPR033388">
    <property type="entry name" value="BAF250_C"/>
</dbReference>
<feature type="compositionally biased region" description="Polar residues" evidence="5">
    <location>
        <begin position="796"/>
        <end position="823"/>
    </location>
</feature>
<feature type="compositionally biased region" description="Low complexity" evidence="5">
    <location>
        <begin position="850"/>
        <end position="874"/>
    </location>
</feature>
<dbReference type="PROSITE" id="PS51011">
    <property type="entry name" value="ARID"/>
    <property type="match status" value="1"/>
</dbReference>